<dbReference type="SUPFAM" id="SSF56176">
    <property type="entry name" value="FAD-binding/transporter-associated domain-like"/>
    <property type="match status" value="1"/>
</dbReference>
<evidence type="ECO:0008006" key="7">
    <source>
        <dbReference type="Google" id="ProtNLM"/>
    </source>
</evidence>
<reference evidence="5 6" key="1">
    <citation type="submission" date="2018-06" db="EMBL/GenBank/DDBJ databases">
        <title>Complete Genomes of Monosporascus.</title>
        <authorList>
            <person name="Robinson A.J."/>
            <person name="Natvig D.O."/>
        </authorList>
    </citation>
    <scope>NUCLEOTIDE SEQUENCE [LARGE SCALE GENOMIC DNA]</scope>
    <source>
        <strain evidence="5 6">CBS 609.92</strain>
    </source>
</reference>
<evidence type="ECO:0000256" key="4">
    <source>
        <dbReference type="ARBA" id="ARBA00023002"/>
    </source>
</evidence>
<dbReference type="InterPro" id="IPR050416">
    <property type="entry name" value="FAD-linked_Oxidoreductase"/>
</dbReference>
<keyword evidence="6" id="KW-1185">Reference proteome</keyword>
<name>A0ABY0H3K4_9PEZI</name>
<dbReference type="Gene3D" id="3.40.462.20">
    <property type="match status" value="1"/>
</dbReference>
<comment type="similarity">
    <text evidence="1">Belongs to the oxygen-dependent FAD-linked oxidoreductase family.</text>
</comment>
<organism evidence="5 6">
    <name type="scientific">Monosporascus cannonballus</name>
    <dbReference type="NCBI Taxonomy" id="155416"/>
    <lineage>
        <taxon>Eukaryota</taxon>
        <taxon>Fungi</taxon>
        <taxon>Dikarya</taxon>
        <taxon>Ascomycota</taxon>
        <taxon>Pezizomycotina</taxon>
        <taxon>Sordariomycetes</taxon>
        <taxon>Xylariomycetidae</taxon>
        <taxon>Xylariales</taxon>
        <taxon>Xylariales incertae sedis</taxon>
        <taxon>Monosporascus</taxon>
    </lineage>
</organism>
<gene>
    <name evidence="5" type="ORF">DL762_007419</name>
</gene>
<dbReference type="InterPro" id="IPR016169">
    <property type="entry name" value="FAD-bd_PCMH_sub2"/>
</dbReference>
<accession>A0ABY0H3K4</accession>
<evidence type="ECO:0000313" key="5">
    <source>
        <dbReference type="EMBL" id="RYO80892.1"/>
    </source>
</evidence>
<proteinExistence type="inferred from homology"/>
<protein>
    <recommendedName>
        <fullName evidence="7">Berberine/berberine-like domain-containing protein</fullName>
    </recommendedName>
</protein>
<dbReference type="Proteomes" id="UP000294003">
    <property type="component" value="Unassembled WGS sequence"/>
</dbReference>
<dbReference type="Gene3D" id="3.30.465.10">
    <property type="match status" value="1"/>
</dbReference>
<dbReference type="EMBL" id="QJNS01000273">
    <property type="protein sequence ID" value="RYO80892.1"/>
    <property type="molecule type" value="Genomic_DNA"/>
</dbReference>
<evidence type="ECO:0000256" key="2">
    <source>
        <dbReference type="ARBA" id="ARBA00022630"/>
    </source>
</evidence>
<comment type="caution">
    <text evidence="5">The sequence shown here is derived from an EMBL/GenBank/DDBJ whole genome shotgun (WGS) entry which is preliminary data.</text>
</comment>
<sequence>MDPQVILADGSLVNANAESHTDLFWALKGGGNNFGIVTSFTLSTYPLPKVWGGVKGYSWGDLPLVHASMLEYQSNPQKDPYANLMLQGFPINGTLGVMLSMVYLKPDESPPAFEPFYSISTTMDSMKTSTYYELLASQGSVDLPRIDLYTTSFTPNEALYRSLDSIVTTSHSLEEVKSVTAGSLALGFQPISSTAIEAGYARGDNALGLEAVNQTWYVIDVGWYWPSDDDFVRVATEDMIGQVEKASKAEDSHVHYLFKNDANHEQDVIGSYGEENVRRLRDAQAKYDPDRVFQKLMPGGWKLS</sequence>
<dbReference type="InterPro" id="IPR036318">
    <property type="entry name" value="FAD-bd_PCMH-like_sf"/>
</dbReference>
<dbReference type="PANTHER" id="PTHR42973:SF54">
    <property type="entry name" value="FAD-BINDING PCMH-TYPE DOMAIN-CONTAINING PROTEIN"/>
    <property type="match status" value="1"/>
</dbReference>
<evidence type="ECO:0000256" key="3">
    <source>
        <dbReference type="ARBA" id="ARBA00022827"/>
    </source>
</evidence>
<keyword evidence="2" id="KW-0285">Flavoprotein</keyword>
<keyword evidence="4" id="KW-0560">Oxidoreductase</keyword>
<dbReference type="PANTHER" id="PTHR42973">
    <property type="entry name" value="BINDING OXIDOREDUCTASE, PUTATIVE (AFU_ORTHOLOGUE AFUA_1G17690)-RELATED"/>
    <property type="match status" value="1"/>
</dbReference>
<keyword evidence="3" id="KW-0274">FAD</keyword>
<evidence type="ECO:0000313" key="6">
    <source>
        <dbReference type="Proteomes" id="UP000294003"/>
    </source>
</evidence>
<evidence type="ECO:0000256" key="1">
    <source>
        <dbReference type="ARBA" id="ARBA00005466"/>
    </source>
</evidence>